<dbReference type="AlphaFoldDB" id="A0A9E2BFD3"/>
<dbReference type="SUPFAM" id="SSF51182">
    <property type="entry name" value="RmlC-like cupins"/>
    <property type="match status" value="1"/>
</dbReference>
<evidence type="ECO:0000259" key="1">
    <source>
        <dbReference type="Pfam" id="PF07883"/>
    </source>
</evidence>
<accession>A0A9E2BFD3</accession>
<dbReference type="Gene3D" id="2.60.120.10">
    <property type="entry name" value="Jelly Rolls"/>
    <property type="match status" value="1"/>
</dbReference>
<protein>
    <recommendedName>
        <fullName evidence="1">Cupin type-2 domain-containing protein</fullName>
    </recommendedName>
</protein>
<evidence type="ECO:0000313" key="2">
    <source>
        <dbReference type="EMBL" id="MBT9144586.1"/>
    </source>
</evidence>
<reference evidence="2 3" key="1">
    <citation type="journal article" date="2021" name="bioRxiv">
        <title>Unique metabolic strategies in Hadean analogues reveal hints for primordial physiology.</title>
        <authorList>
            <person name="Nobu M.K."/>
            <person name="Nakai R."/>
            <person name="Tamazawa S."/>
            <person name="Mori H."/>
            <person name="Toyoda A."/>
            <person name="Ijiri A."/>
            <person name="Suzuki S."/>
            <person name="Kurokawa K."/>
            <person name="Kamagata Y."/>
            <person name="Tamaki H."/>
        </authorList>
    </citation>
    <scope>NUCLEOTIDE SEQUENCE [LARGE SCALE GENOMIC DNA]</scope>
    <source>
        <strain evidence="2">BS525</strain>
    </source>
</reference>
<gene>
    <name evidence="2" type="ORF">DDT42_00428</name>
</gene>
<evidence type="ECO:0000313" key="3">
    <source>
        <dbReference type="Proteomes" id="UP000811545"/>
    </source>
</evidence>
<comment type="caution">
    <text evidence="2">The sequence shown here is derived from an EMBL/GenBank/DDBJ whole genome shotgun (WGS) entry which is preliminary data.</text>
</comment>
<dbReference type="EMBL" id="QLTW01000012">
    <property type="protein sequence ID" value="MBT9144586.1"/>
    <property type="molecule type" value="Genomic_DNA"/>
</dbReference>
<proteinExistence type="predicted"/>
<sequence length="112" mass="12551">MYKIKETEVKGEMVDGASGASIKWLLHKGIGVPNYEMRILEVEPQGQTPEHQHHWEHEVYVLSGTGKVRSGKGEGELMPGVAVFVPPYEKHVFLNDGEVVLKFICVIPRRIG</sequence>
<organism evidence="2 3">
    <name type="scientific">Psychracetigena formicireducens</name>
    <dbReference type="NCBI Taxonomy" id="2986056"/>
    <lineage>
        <taxon>Bacteria</taxon>
        <taxon>Bacillati</taxon>
        <taxon>Candidatus Lithacetigenota</taxon>
        <taxon>Candidatus Psychracetigena</taxon>
    </lineage>
</organism>
<dbReference type="InterPro" id="IPR014710">
    <property type="entry name" value="RmlC-like_jellyroll"/>
</dbReference>
<feature type="domain" description="Cupin type-2" evidence="1">
    <location>
        <begin position="39"/>
        <end position="106"/>
    </location>
</feature>
<dbReference type="CDD" id="cd02222">
    <property type="entry name" value="cupin_TM1459-like"/>
    <property type="match status" value="1"/>
</dbReference>
<dbReference type="InterPro" id="IPR013096">
    <property type="entry name" value="Cupin_2"/>
</dbReference>
<dbReference type="InterPro" id="IPR011051">
    <property type="entry name" value="RmlC_Cupin_sf"/>
</dbReference>
<dbReference type="PANTHER" id="PTHR37694:SF1">
    <property type="entry name" value="SLR8022 PROTEIN"/>
    <property type="match status" value="1"/>
</dbReference>
<dbReference type="Proteomes" id="UP000811545">
    <property type="component" value="Unassembled WGS sequence"/>
</dbReference>
<dbReference type="Pfam" id="PF07883">
    <property type="entry name" value="Cupin_2"/>
    <property type="match status" value="1"/>
</dbReference>
<dbReference type="PANTHER" id="PTHR37694">
    <property type="entry name" value="SLR8022 PROTEIN"/>
    <property type="match status" value="1"/>
</dbReference>
<name>A0A9E2BFD3_PSYF1</name>